<reference evidence="4" key="1">
    <citation type="submission" date="2009-12" db="EMBL/GenBank/DDBJ databases">
        <title>Sequence of Clostridiales genomosp. BVAB3 str. UPII9-5.</title>
        <authorList>
            <person name="Madupu R."/>
            <person name="Durkin A.S."/>
            <person name="Torralba M."/>
            <person name="Methe B."/>
            <person name="Sutton G.G."/>
            <person name="Strausberg R.L."/>
            <person name="Nelson K.E."/>
        </authorList>
    </citation>
    <scope>NUCLEOTIDE SEQUENCE [LARGE SCALE GENOMIC DNA]</scope>
    <source>
        <strain evidence="4">W1219</strain>
    </source>
</reference>
<evidence type="ECO:0000256" key="1">
    <source>
        <dbReference type="SAM" id="Phobius"/>
    </source>
</evidence>
<dbReference type="PANTHER" id="PTHR37810:SF5">
    <property type="entry name" value="IMMUNITY PROTEIN SDPI"/>
    <property type="match status" value="1"/>
</dbReference>
<keyword evidence="1" id="KW-1133">Transmembrane helix</keyword>
<evidence type="ECO:0000313" key="3">
    <source>
        <dbReference type="EMBL" id="EFC06342.1"/>
    </source>
</evidence>
<proteinExistence type="predicted"/>
<feature type="domain" description="DUF1648" evidence="2">
    <location>
        <begin position="9"/>
        <end position="56"/>
    </location>
</feature>
<keyword evidence="1" id="KW-0812">Transmembrane</keyword>
<dbReference type="InterPro" id="IPR025962">
    <property type="entry name" value="SdpI/YhfL"/>
</dbReference>
<name>D2MMR6_9FIRM</name>
<dbReference type="InterPro" id="IPR012867">
    <property type="entry name" value="DUF1648"/>
</dbReference>
<feature type="transmembrane region" description="Helical" evidence="1">
    <location>
        <begin position="85"/>
        <end position="106"/>
    </location>
</feature>
<dbReference type="PANTHER" id="PTHR37810">
    <property type="entry name" value="IMMUNITY PROTEIN SDPI"/>
    <property type="match status" value="1"/>
</dbReference>
<feature type="transmembrane region" description="Helical" evidence="1">
    <location>
        <begin position="7"/>
        <end position="29"/>
    </location>
</feature>
<dbReference type="STRING" id="679192.HMPREF9013_1050"/>
<gene>
    <name evidence="3" type="ORF">HMPREF9013_1050</name>
</gene>
<dbReference type="OrthoDB" id="9808690at2"/>
<evidence type="ECO:0000313" key="4">
    <source>
        <dbReference type="Proteomes" id="UP000005017"/>
    </source>
</evidence>
<sequence>MKYQKLFYILMFSPLVVSVIALCFLPDFIPAHYNLKNTVDRWGSKYELLIFPIITILFGQFLLLLGKIAKKQKTQGNNNEKMSLIIGNCSLLIFNIFSGTMIYSSVTKAENLSFFSLEFGQMIFLIMGVVFIILGNIMPKLKMNSVLGFRTKWSMKSDEVWKKCQKVSGMTTRISGIVIMILSFHFHHSTLPTLVVITMLLSLMIDILYSYQVAKSKTIL</sequence>
<dbReference type="InterPro" id="IPR026272">
    <property type="entry name" value="SdpI"/>
</dbReference>
<dbReference type="RefSeq" id="WP_006626687.1">
    <property type="nucleotide sequence ID" value="NZ_ADFR01000002.1"/>
</dbReference>
<organism evidence="3 4">
    <name type="scientific">Bulleidia extructa W1219</name>
    <dbReference type="NCBI Taxonomy" id="679192"/>
    <lineage>
        <taxon>Bacteria</taxon>
        <taxon>Bacillati</taxon>
        <taxon>Bacillota</taxon>
        <taxon>Erysipelotrichia</taxon>
        <taxon>Erysipelotrichales</taxon>
        <taxon>Erysipelotrichaceae</taxon>
        <taxon>Bulleidia</taxon>
    </lineage>
</organism>
<keyword evidence="4" id="KW-1185">Reference proteome</keyword>
<dbReference type="Proteomes" id="UP000005017">
    <property type="component" value="Unassembled WGS sequence"/>
</dbReference>
<dbReference type="Pfam" id="PF13630">
    <property type="entry name" value="SdpI"/>
    <property type="match status" value="1"/>
</dbReference>
<dbReference type="GO" id="GO:0009636">
    <property type="term" value="P:response to toxic substance"/>
    <property type="evidence" value="ECO:0007669"/>
    <property type="project" value="TreeGrafter"/>
</dbReference>
<dbReference type="EMBL" id="ADFR01000002">
    <property type="protein sequence ID" value="EFC06342.1"/>
    <property type="molecule type" value="Genomic_DNA"/>
</dbReference>
<keyword evidence="1" id="KW-0472">Membrane</keyword>
<accession>D2MMR6</accession>
<comment type="caution">
    <text evidence="3">The sequence shown here is derived from an EMBL/GenBank/DDBJ whole genome shotgun (WGS) entry which is preliminary data.</text>
</comment>
<feature type="transmembrane region" description="Helical" evidence="1">
    <location>
        <begin position="170"/>
        <end position="187"/>
    </location>
</feature>
<dbReference type="PIRSF" id="PIRSF038959">
    <property type="entry name" value="SdpI"/>
    <property type="match status" value="1"/>
</dbReference>
<feature type="transmembrane region" description="Helical" evidence="1">
    <location>
        <begin position="49"/>
        <end position="65"/>
    </location>
</feature>
<dbReference type="Pfam" id="PF07853">
    <property type="entry name" value="DUF1648"/>
    <property type="match status" value="1"/>
</dbReference>
<protein>
    <recommendedName>
        <fullName evidence="2">DUF1648 domain-containing protein</fullName>
    </recommendedName>
</protein>
<feature type="transmembrane region" description="Helical" evidence="1">
    <location>
        <begin position="193"/>
        <end position="211"/>
    </location>
</feature>
<evidence type="ECO:0000259" key="2">
    <source>
        <dbReference type="Pfam" id="PF07853"/>
    </source>
</evidence>
<feature type="transmembrane region" description="Helical" evidence="1">
    <location>
        <begin position="112"/>
        <end position="134"/>
    </location>
</feature>
<dbReference type="AlphaFoldDB" id="D2MMR6"/>
<dbReference type="eggNOG" id="COG5658">
    <property type="taxonomic scope" value="Bacteria"/>
</dbReference>